<dbReference type="AlphaFoldDB" id="A0A1L0ANP6"/>
<protein>
    <submittedName>
        <fullName evidence="1">Uncharacterized protein</fullName>
    </submittedName>
</protein>
<organism evidence="1 2">
    <name type="scientific">Moritella viscosa</name>
    <dbReference type="NCBI Taxonomy" id="80854"/>
    <lineage>
        <taxon>Bacteria</taxon>
        <taxon>Pseudomonadati</taxon>
        <taxon>Pseudomonadota</taxon>
        <taxon>Gammaproteobacteria</taxon>
        <taxon>Alteromonadales</taxon>
        <taxon>Moritellaceae</taxon>
        <taxon>Moritella</taxon>
    </lineage>
</organism>
<dbReference type="Proteomes" id="UP000183794">
    <property type="component" value="Unassembled WGS sequence"/>
</dbReference>
<dbReference type="EMBL" id="FPLD01000008">
    <property type="protein sequence ID" value="SGY83909.1"/>
    <property type="molecule type" value="Genomic_DNA"/>
</dbReference>
<evidence type="ECO:0000313" key="2">
    <source>
        <dbReference type="Proteomes" id="UP000183794"/>
    </source>
</evidence>
<evidence type="ECO:0000313" key="1">
    <source>
        <dbReference type="EMBL" id="SGY83909.1"/>
    </source>
</evidence>
<proteinExistence type="predicted"/>
<accession>A0A1L0ANP6</accession>
<name>A0A1L0ANP6_9GAMM</name>
<gene>
    <name evidence="1" type="ORF">NVI5450_0328</name>
</gene>
<sequence>MNFDFKGVTHVNIIGMDKLMRKCLHYYNIQSTEIKDAHGKPCINK</sequence>
<reference evidence="1 2" key="1">
    <citation type="submission" date="2016-11" db="EMBL/GenBank/DDBJ databases">
        <authorList>
            <person name="Jaros S."/>
            <person name="Januszkiewicz K."/>
            <person name="Wedrychowicz H."/>
        </authorList>
    </citation>
    <scope>NUCLEOTIDE SEQUENCE [LARGE SCALE GENOMIC DNA]</scope>
    <source>
        <strain evidence="1">NVI 5450</strain>
    </source>
</reference>